<dbReference type="RefSeq" id="WP_119374736.1">
    <property type="nucleotide sequence ID" value="NZ_QWFX01000005.1"/>
</dbReference>
<dbReference type="CDD" id="cd00093">
    <property type="entry name" value="HTH_XRE"/>
    <property type="match status" value="1"/>
</dbReference>
<evidence type="ECO:0000313" key="2">
    <source>
        <dbReference type="EMBL" id="RIJ32655.1"/>
    </source>
</evidence>
<name>A0A399RT55_9PROT</name>
<gene>
    <name evidence="2" type="ORF">D1223_02035</name>
</gene>
<dbReference type="PROSITE" id="PS50943">
    <property type="entry name" value="HTH_CROC1"/>
    <property type="match status" value="1"/>
</dbReference>
<dbReference type="Proteomes" id="UP000266385">
    <property type="component" value="Unassembled WGS sequence"/>
</dbReference>
<dbReference type="AlphaFoldDB" id="A0A399RT55"/>
<dbReference type="OrthoDB" id="9797172at2"/>
<reference evidence="2 3" key="1">
    <citation type="submission" date="2018-08" db="EMBL/GenBank/DDBJ databases">
        <title>Henriciella mobilis sp. nov., isolated from seawater.</title>
        <authorList>
            <person name="Cheng H."/>
            <person name="Wu Y.-H."/>
            <person name="Xu X.-W."/>
            <person name="Guo L.-L."/>
        </authorList>
    </citation>
    <scope>NUCLEOTIDE SEQUENCE [LARGE SCALE GENOMIC DNA]</scope>
    <source>
        <strain evidence="2 3">JN25</strain>
    </source>
</reference>
<sequence>MDDEESGGFTASEIDTIVGERIRRRRILTGQTQDQLGDALGVSYQQIQKYETGANRVSAGRLYLLAEKLEVAPAWFFDGLGETGKDDIEDEMVSSSRLAIECVRNLARIKDEKVRAAIATMIRTLADSDGEGAGEAMLATQLTNGHAAQAGREKS</sequence>
<dbReference type="EMBL" id="QWFX01000005">
    <property type="protein sequence ID" value="RIJ32655.1"/>
    <property type="molecule type" value="Genomic_DNA"/>
</dbReference>
<comment type="caution">
    <text evidence="2">The sequence shown here is derived from an EMBL/GenBank/DDBJ whole genome shotgun (WGS) entry which is preliminary data.</text>
</comment>
<evidence type="ECO:0000259" key="1">
    <source>
        <dbReference type="PROSITE" id="PS50943"/>
    </source>
</evidence>
<dbReference type="SUPFAM" id="SSF47413">
    <property type="entry name" value="lambda repressor-like DNA-binding domains"/>
    <property type="match status" value="1"/>
</dbReference>
<dbReference type="Pfam" id="PF01381">
    <property type="entry name" value="HTH_3"/>
    <property type="match status" value="1"/>
</dbReference>
<protein>
    <submittedName>
        <fullName evidence="2">XRE family transcriptional regulator</fullName>
    </submittedName>
</protein>
<dbReference type="Gene3D" id="1.10.260.40">
    <property type="entry name" value="lambda repressor-like DNA-binding domains"/>
    <property type="match status" value="1"/>
</dbReference>
<dbReference type="InterPro" id="IPR001387">
    <property type="entry name" value="Cro/C1-type_HTH"/>
</dbReference>
<keyword evidence="3" id="KW-1185">Reference proteome</keyword>
<dbReference type="InterPro" id="IPR010982">
    <property type="entry name" value="Lambda_DNA-bd_dom_sf"/>
</dbReference>
<dbReference type="SMART" id="SM00530">
    <property type="entry name" value="HTH_XRE"/>
    <property type="match status" value="1"/>
</dbReference>
<accession>A0A399RT55</accession>
<proteinExistence type="predicted"/>
<feature type="domain" description="HTH cro/C1-type" evidence="1">
    <location>
        <begin position="22"/>
        <end position="76"/>
    </location>
</feature>
<organism evidence="2 3">
    <name type="scientific">Henriciella mobilis</name>
    <dbReference type="NCBI Taxonomy" id="2305467"/>
    <lineage>
        <taxon>Bacteria</taxon>
        <taxon>Pseudomonadati</taxon>
        <taxon>Pseudomonadota</taxon>
        <taxon>Alphaproteobacteria</taxon>
        <taxon>Hyphomonadales</taxon>
        <taxon>Hyphomonadaceae</taxon>
        <taxon>Henriciella</taxon>
    </lineage>
</organism>
<dbReference type="GO" id="GO:0003677">
    <property type="term" value="F:DNA binding"/>
    <property type="evidence" value="ECO:0007669"/>
    <property type="project" value="InterPro"/>
</dbReference>
<evidence type="ECO:0000313" key="3">
    <source>
        <dbReference type="Proteomes" id="UP000266385"/>
    </source>
</evidence>